<dbReference type="GO" id="GO:0005634">
    <property type="term" value="C:nucleus"/>
    <property type="evidence" value="ECO:0007669"/>
    <property type="project" value="UniProtKB-SubCell"/>
</dbReference>
<dbReference type="PANTHER" id="PTHR13135:SF0">
    <property type="entry name" value="PHOSPHORYLATED ADAPTER RNA EXPORT PROTEIN"/>
    <property type="match status" value="1"/>
</dbReference>
<proteinExistence type="inferred from homology"/>
<comment type="caution">
    <text evidence="13">The sequence shown here is derived from an EMBL/GenBank/DDBJ whole genome shotgun (WGS) entry which is preliminary data.</text>
</comment>
<name>A0A8S1GYJ8_9PELO</name>
<dbReference type="GO" id="GO:0015031">
    <property type="term" value="P:protein transport"/>
    <property type="evidence" value="ECO:0007669"/>
    <property type="project" value="UniProtKB-KW"/>
</dbReference>
<keyword evidence="8" id="KW-0653">Protein transport</keyword>
<keyword evidence="9" id="KW-0539">Nucleus</keyword>
<keyword evidence="7" id="KW-0694">RNA-binding</keyword>
<organism evidence="13 14">
    <name type="scientific">Caenorhabditis auriculariae</name>
    <dbReference type="NCBI Taxonomy" id="2777116"/>
    <lineage>
        <taxon>Eukaryota</taxon>
        <taxon>Metazoa</taxon>
        <taxon>Ecdysozoa</taxon>
        <taxon>Nematoda</taxon>
        <taxon>Chromadorea</taxon>
        <taxon>Rhabditida</taxon>
        <taxon>Rhabditina</taxon>
        <taxon>Rhabditomorpha</taxon>
        <taxon>Rhabditoidea</taxon>
        <taxon>Rhabditidae</taxon>
        <taxon>Peloderinae</taxon>
        <taxon>Caenorhabditis</taxon>
    </lineage>
</organism>
<dbReference type="GO" id="GO:0005737">
    <property type="term" value="C:cytoplasm"/>
    <property type="evidence" value="ECO:0007669"/>
    <property type="project" value="UniProtKB-SubCell"/>
</dbReference>
<dbReference type="Pfam" id="PF10258">
    <property type="entry name" value="PHAX_RNA-bd"/>
    <property type="match status" value="1"/>
</dbReference>
<protein>
    <recommendedName>
        <fullName evidence="4">Phosphorylated adapter RNA export protein</fullName>
    </recommendedName>
    <alternativeName>
        <fullName evidence="10">RNA U small nuclear RNA export adapter protein</fullName>
    </alternativeName>
</protein>
<evidence type="ECO:0000256" key="7">
    <source>
        <dbReference type="ARBA" id="ARBA00022884"/>
    </source>
</evidence>
<dbReference type="Gene3D" id="1.10.10.1440">
    <property type="entry name" value="PHAX RNA-binding domain"/>
    <property type="match status" value="1"/>
</dbReference>
<dbReference type="GO" id="GO:0006408">
    <property type="term" value="P:snRNA export from nucleus"/>
    <property type="evidence" value="ECO:0007669"/>
    <property type="project" value="InterPro"/>
</dbReference>
<comment type="subcellular location">
    <subcellularLocation>
        <location evidence="2">Cytoplasm</location>
    </subcellularLocation>
    <subcellularLocation>
        <location evidence="1">Nucleus</location>
    </subcellularLocation>
</comment>
<keyword evidence="5" id="KW-0813">Transport</keyword>
<feature type="region of interest" description="Disordered" evidence="11">
    <location>
        <begin position="153"/>
        <end position="176"/>
    </location>
</feature>
<evidence type="ECO:0000256" key="10">
    <source>
        <dbReference type="ARBA" id="ARBA00030834"/>
    </source>
</evidence>
<evidence type="ECO:0000256" key="1">
    <source>
        <dbReference type="ARBA" id="ARBA00004123"/>
    </source>
</evidence>
<feature type="compositionally biased region" description="Basic and acidic residues" evidence="11">
    <location>
        <begin position="311"/>
        <end position="322"/>
    </location>
</feature>
<evidence type="ECO:0000256" key="6">
    <source>
        <dbReference type="ARBA" id="ARBA00022490"/>
    </source>
</evidence>
<feature type="region of interest" description="Disordered" evidence="11">
    <location>
        <begin position="55"/>
        <end position="76"/>
    </location>
</feature>
<evidence type="ECO:0000256" key="11">
    <source>
        <dbReference type="SAM" id="MobiDB-lite"/>
    </source>
</evidence>
<dbReference type="Proteomes" id="UP000835052">
    <property type="component" value="Unassembled WGS sequence"/>
</dbReference>
<comment type="similarity">
    <text evidence="3">Belongs to the PHAX family.</text>
</comment>
<dbReference type="AlphaFoldDB" id="A0A8S1GYJ8"/>
<dbReference type="EMBL" id="CAJGYM010000007">
    <property type="protein sequence ID" value="CAD6188043.1"/>
    <property type="molecule type" value="Genomic_DNA"/>
</dbReference>
<feature type="compositionally biased region" description="Acidic residues" evidence="11">
    <location>
        <begin position="10"/>
        <end position="26"/>
    </location>
</feature>
<feature type="region of interest" description="Disordered" evidence="11">
    <location>
        <begin position="1"/>
        <end position="39"/>
    </location>
</feature>
<gene>
    <name evidence="13" type="ORF">CAUJ_LOCUS3962</name>
</gene>
<feature type="domain" description="Phosphorylated adapter RNA export protein RNA-binding" evidence="12">
    <location>
        <begin position="205"/>
        <end position="284"/>
    </location>
</feature>
<evidence type="ECO:0000256" key="8">
    <source>
        <dbReference type="ARBA" id="ARBA00022927"/>
    </source>
</evidence>
<evidence type="ECO:0000313" key="13">
    <source>
        <dbReference type="EMBL" id="CAD6188043.1"/>
    </source>
</evidence>
<feature type="region of interest" description="Disordered" evidence="11">
    <location>
        <begin position="311"/>
        <end position="350"/>
    </location>
</feature>
<dbReference type="PANTHER" id="PTHR13135">
    <property type="entry name" value="CYTOSOLIC RESINIFERATOXIN BINDING PROTEIN RBP-26"/>
    <property type="match status" value="1"/>
</dbReference>
<sequence length="350" mass="39147">MSYRRAAPENDSDEERPEQAQDDEDCGPSQPKKNRNLWSDMLLDEKLQDASARVQIAQKNNSTKVRRGPETYEMPPEVAAKFNKNNQGEAKKEETSDSEKPLVMITPACDNPFGDVTDAAPQENFGVKSSSKKEVKAADGWWCKRGHARKYGAKHESANNQRFGGKRDWQGKTNNPKSLLTNSYSLEALLAVDFLEGTPLEELGQEMARAFGERDPETVTKIVKIIGEEKAIALFNMTRDCEKAGGMMTADKSRRRTPGGVFITLFKTDSDVSPQTKDSIFGEFKSNEKCKKSNKQKSDFDKRLSDMKKTLDKAKDAEKEEPTVANVLLGDLAEDSSKEEMNSQDVPMEN</sequence>
<evidence type="ECO:0000256" key="9">
    <source>
        <dbReference type="ARBA" id="ARBA00023242"/>
    </source>
</evidence>
<reference evidence="13" key="1">
    <citation type="submission" date="2020-10" db="EMBL/GenBank/DDBJ databases">
        <authorList>
            <person name="Kikuchi T."/>
        </authorList>
    </citation>
    <scope>NUCLEOTIDE SEQUENCE</scope>
    <source>
        <strain evidence="13">NKZ352</strain>
    </source>
</reference>
<evidence type="ECO:0000256" key="5">
    <source>
        <dbReference type="ARBA" id="ARBA00022448"/>
    </source>
</evidence>
<dbReference type="InterPro" id="IPR038092">
    <property type="entry name" value="PHAX_RNA-binding_sf"/>
</dbReference>
<dbReference type="InterPro" id="IPR039047">
    <property type="entry name" value="PHAX"/>
</dbReference>
<dbReference type="InterPro" id="IPR019385">
    <property type="entry name" value="PHAX_RNA-binding_domain"/>
</dbReference>
<dbReference type="OrthoDB" id="20573at2759"/>
<keyword evidence="6" id="KW-0963">Cytoplasm</keyword>
<evidence type="ECO:0000256" key="3">
    <source>
        <dbReference type="ARBA" id="ARBA00006094"/>
    </source>
</evidence>
<evidence type="ECO:0000313" key="14">
    <source>
        <dbReference type="Proteomes" id="UP000835052"/>
    </source>
</evidence>
<evidence type="ECO:0000256" key="2">
    <source>
        <dbReference type="ARBA" id="ARBA00004496"/>
    </source>
</evidence>
<evidence type="ECO:0000256" key="4">
    <source>
        <dbReference type="ARBA" id="ARBA00016856"/>
    </source>
</evidence>
<accession>A0A8S1GYJ8</accession>
<evidence type="ECO:0000259" key="12">
    <source>
        <dbReference type="Pfam" id="PF10258"/>
    </source>
</evidence>
<dbReference type="GO" id="GO:0003723">
    <property type="term" value="F:RNA binding"/>
    <property type="evidence" value="ECO:0007669"/>
    <property type="project" value="UniProtKB-KW"/>
</dbReference>
<dbReference type="FunFam" id="1.10.10.1440:FF:000001">
    <property type="entry name" value="phosphorylated adapter RNA export protein-like"/>
    <property type="match status" value="1"/>
</dbReference>
<keyword evidence="14" id="KW-1185">Reference proteome</keyword>